<evidence type="ECO:0000313" key="5">
    <source>
        <dbReference type="EMBL" id="GAV80162.1"/>
    </source>
</evidence>
<keyword evidence="6" id="KW-1185">Reference proteome</keyword>
<proteinExistence type="inferred from homology"/>
<reference evidence="6" key="1">
    <citation type="submission" date="2016-04" db="EMBL/GenBank/DDBJ databases">
        <title>Cephalotus genome sequencing.</title>
        <authorList>
            <person name="Fukushima K."/>
            <person name="Hasebe M."/>
            <person name="Fang X."/>
        </authorList>
    </citation>
    <scope>NUCLEOTIDE SEQUENCE [LARGE SCALE GENOMIC DNA]</scope>
    <source>
        <strain evidence="6">cv. St1</strain>
    </source>
</reference>
<dbReference type="GO" id="GO:0005811">
    <property type="term" value="C:lipid droplet"/>
    <property type="evidence" value="ECO:0007669"/>
    <property type="project" value="UniProtKB-SubCell"/>
</dbReference>
<dbReference type="STRING" id="3775.A0A1Q3CJ78"/>
<evidence type="ECO:0000256" key="2">
    <source>
        <dbReference type="ARBA" id="ARBA00008300"/>
    </source>
</evidence>
<evidence type="ECO:0000256" key="4">
    <source>
        <dbReference type="ARBA" id="ARBA00022801"/>
    </source>
</evidence>
<dbReference type="GO" id="GO:0016298">
    <property type="term" value="F:lipase activity"/>
    <property type="evidence" value="ECO:0007669"/>
    <property type="project" value="InterPro"/>
</dbReference>
<dbReference type="Pfam" id="PF10230">
    <property type="entry name" value="LIDHydrolase"/>
    <property type="match status" value="1"/>
</dbReference>
<protein>
    <submittedName>
        <fullName evidence="5">DUF2305 domain-containing protein</fullName>
    </submittedName>
</protein>
<comment type="caution">
    <text evidence="5">The sequence shown here is derived from an EMBL/GenBank/DDBJ whole genome shotgun (WGS) entry which is preliminary data.</text>
</comment>
<dbReference type="OrthoDB" id="448051at2759"/>
<dbReference type="PANTHER" id="PTHR13390">
    <property type="entry name" value="LIPASE"/>
    <property type="match status" value="1"/>
</dbReference>
<dbReference type="InterPro" id="IPR029058">
    <property type="entry name" value="AB_hydrolase_fold"/>
</dbReference>
<dbReference type="Gene3D" id="3.40.50.1820">
    <property type="entry name" value="alpha/beta hydrolase"/>
    <property type="match status" value="1"/>
</dbReference>
<gene>
    <name evidence="5" type="ORF">CFOL_v3_23623</name>
</gene>
<comment type="subcellular location">
    <subcellularLocation>
        <location evidence="1">Lipid droplet</location>
    </subcellularLocation>
</comment>
<dbReference type="AlphaFoldDB" id="A0A1Q3CJ78"/>
<evidence type="ECO:0000256" key="1">
    <source>
        <dbReference type="ARBA" id="ARBA00004502"/>
    </source>
</evidence>
<comment type="similarity">
    <text evidence="2">Belongs to the AB hydrolase superfamily. LDAH family.</text>
</comment>
<organism evidence="5 6">
    <name type="scientific">Cephalotus follicularis</name>
    <name type="common">Albany pitcher plant</name>
    <dbReference type="NCBI Taxonomy" id="3775"/>
    <lineage>
        <taxon>Eukaryota</taxon>
        <taxon>Viridiplantae</taxon>
        <taxon>Streptophyta</taxon>
        <taxon>Embryophyta</taxon>
        <taxon>Tracheophyta</taxon>
        <taxon>Spermatophyta</taxon>
        <taxon>Magnoliopsida</taxon>
        <taxon>eudicotyledons</taxon>
        <taxon>Gunneridae</taxon>
        <taxon>Pentapetalae</taxon>
        <taxon>rosids</taxon>
        <taxon>fabids</taxon>
        <taxon>Oxalidales</taxon>
        <taxon>Cephalotaceae</taxon>
        <taxon>Cephalotus</taxon>
    </lineage>
</organism>
<keyword evidence="3" id="KW-0551">Lipid droplet</keyword>
<evidence type="ECO:0000313" key="6">
    <source>
        <dbReference type="Proteomes" id="UP000187406"/>
    </source>
</evidence>
<dbReference type="Proteomes" id="UP000187406">
    <property type="component" value="Unassembled WGS sequence"/>
</dbReference>
<sequence>MNFIRQELEDLHLPILLVGHSIGSYISLEMLKSCPEKVVYFVGLYPFLAVNMQSEYQSAIRKIAESPVLSATISVLAASLGLLPSWALKLIVKYSLGKSWSTSAVEATCTSLLQYHSVRNVLYMTMTEFREV</sequence>
<accession>A0A1Q3CJ78</accession>
<dbReference type="EMBL" id="BDDD01002126">
    <property type="protein sequence ID" value="GAV80162.1"/>
    <property type="molecule type" value="Genomic_DNA"/>
</dbReference>
<dbReference type="PANTHER" id="PTHR13390:SF0">
    <property type="entry name" value="LIPID DROPLET-ASSOCIATED HYDROLASE"/>
    <property type="match status" value="1"/>
</dbReference>
<dbReference type="GO" id="GO:0019915">
    <property type="term" value="P:lipid storage"/>
    <property type="evidence" value="ECO:0007669"/>
    <property type="project" value="InterPro"/>
</dbReference>
<name>A0A1Q3CJ78_CEPFO</name>
<feature type="non-terminal residue" evidence="5">
    <location>
        <position position="132"/>
    </location>
</feature>
<keyword evidence="4" id="KW-0378">Hydrolase</keyword>
<dbReference type="InParanoid" id="A0A1Q3CJ78"/>
<dbReference type="InterPro" id="IPR019363">
    <property type="entry name" value="LDAH"/>
</dbReference>
<dbReference type="SUPFAM" id="SSF53474">
    <property type="entry name" value="alpha/beta-Hydrolases"/>
    <property type="match status" value="1"/>
</dbReference>
<evidence type="ECO:0000256" key="3">
    <source>
        <dbReference type="ARBA" id="ARBA00022677"/>
    </source>
</evidence>